<dbReference type="AlphaFoldDB" id="A0AA47N887"/>
<dbReference type="GO" id="GO:0005634">
    <property type="term" value="C:nucleus"/>
    <property type="evidence" value="ECO:0007669"/>
    <property type="project" value="UniProtKB-SubCell"/>
</dbReference>
<sequence>MTWEEEEEEEERMAGEEEEEEEEEERMTEEKEEERMMGGGEEDRSRREWQFEVSVEDFFVQKDCVGLAMMLHDEALSETLVVRLDKMVAKELAVDGFRRVSMLLKALGSISEKPEDLHLLLKHGLGVVLWFEAVCELLSCECYRNTGALQSLAEDFYDYFLLARLVLEPAITFSLRLEGIRTYNSLVESLNREERKQLQVDRNQHQILDQLAASILTVGDYELQVSLSEALCRLTPRKDREQRANHWFSSRDIIDAFCKIRDGDFEVLFSPKDDKLDQFWIDFNLGSECISFFIDDPEGFLWGSVHLQNQGVQSYSLYSQQNEHNEEETILSIELSSPVIHQKTKGMRVQLAFSSLQHTLVLEAVGKVFNPAVFQETKGFLQKKDGQAEALTLNRGVRSYYKKKSKAKSKLKILPLSSPSSEDNFTPSRIVKPLFESTPSKAEFLFDRFIKSIPKHKTPPKQTTLDSELTEDCGVGPELSEDYGVGPELTEDRGVGPELTEDCGVGPELTEDCGVGPELTEDRGVGPELTEDCGISVHQVPLISYIN</sequence>
<evidence type="ECO:0000259" key="7">
    <source>
        <dbReference type="Pfam" id="PF18581"/>
    </source>
</evidence>
<dbReference type="Proteomes" id="UP001174136">
    <property type="component" value="Unassembled WGS sequence"/>
</dbReference>
<dbReference type="GO" id="GO:0005694">
    <property type="term" value="C:chromosome"/>
    <property type="evidence" value="ECO:0007669"/>
    <property type="project" value="UniProtKB-SubCell"/>
</dbReference>
<organism evidence="9 10">
    <name type="scientific">Merluccius polli</name>
    <name type="common">Benguela hake</name>
    <name type="synonym">Merluccius cadenati</name>
    <dbReference type="NCBI Taxonomy" id="89951"/>
    <lineage>
        <taxon>Eukaryota</taxon>
        <taxon>Metazoa</taxon>
        <taxon>Chordata</taxon>
        <taxon>Craniata</taxon>
        <taxon>Vertebrata</taxon>
        <taxon>Euteleostomi</taxon>
        <taxon>Actinopterygii</taxon>
        <taxon>Neopterygii</taxon>
        <taxon>Teleostei</taxon>
        <taxon>Neoteleostei</taxon>
        <taxon>Acanthomorphata</taxon>
        <taxon>Zeiogadaria</taxon>
        <taxon>Gadariae</taxon>
        <taxon>Gadiformes</taxon>
        <taxon>Gadoidei</taxon>
        <taxon>Merlucciidae</taxon>
        <taxon>Merluccius</taxon>
    </lineage>
</organism>
<feature type="region of interest" description="Disordered" evidence="6">
    <location>
        <begin position="1"/>
        <end position="43"/>
    </location>
</feature>
<proteinExistence type="inferred from homology"/>
<dbReference type="InterPro" id="IPR041322">
    <property type="entry name" value="SYCP2_ARLD"/>
</dbReference>
<feature type="compositionally biased region" description="Basic and acidic residues" evidence="6">
    <location>
        <begin position="33"/>
        <end position="43"/>
    </location>
</feature>
<comment type="subcellular location">
    <subcellularLocation>
        <location evidence="2">Chromosome</location>
    </subcellularLocation>
    <subcellularLocation>
        <location evidence="1">Nucleus</location>
    </subcellularLocation>
</comment>
<evidence type="ECO:0000256" key="4">
    <source>
        <dbReference type="ARBA" id="ARBA00022454"/>
    </source>
</evidence>
<feature type="region of interest" description="Disordered" evidence="6">
    <location>
        <begin position="477"/>
        <end position="527"/>
    </location>
</feature>
<feature type="domain" description="Synaptonemal complex protein 2 Spt16M-like" evidence="8">
    <location>
        <begin position="264"/>
        <end position="369"/>
    </location>
</feature>
<evidence type="ECO:0000313" key="10">
    <source>
        <dbReference type="Proteomes" id="UP001174136"/>
    </source>
</evidence>
<evidence type="ECO:0000256" key="5">
    <source>
        <dbReference type="ARBA" id="ARBA00023242"/>
    </source>
</evidence>
<evidence type="ECO:0000256" key="2">
    <source>
        <dbReference type="ARBA" id="ARBA00004286"/>
    </source>
</evidence>
<accession>A0AA47N887</accession>
<dbReference type="Pfam" id="PF18584">
    <property type="entry name" value="SYCP2_SLD"/>
    <property type="match status" value="1"/>
</dbReference>
<evidence type="ECO:0000259" key="8">
    <source>
        <dbReference type="Pfam" id="PF18584"/>
    </source>
</evidence>
<comment type="similarity">
    <text evidence="3">Belongs to the SYCP2 family.</text>
</comment>
<dbReference type="EMBL" id="JAOPHQ010000668">
    <property type="protein sequence ID" value="KAK0153634.1"/>
    <property type="molecule type" value="Genomic_DNA"/>
</dbReference>
<evidence type="ECO:0000256" key="3">
    <source>
        <dbReference type="ARBA" id="ARBA00007960"/>
    </source>
</evidence>
<dbReference type="InterPro" id="IPR040560">
    <property type="entry name" value="SYCP2_SLD"/>
</dbReference>
<dbReference type="Pfam" id="PF18581">
    <property type="entry name" value="SYCP2_ARLD"/>
    <property type="match status" value="1"/>
</dbReference>
<gene>
    <name evidence="9" type="primary">SYCP2L_1</name>
    <name evidence="9" type="ORF">N1851_004578</name>
</gene>
<evidence type="ECO:0000256" key="1">
    <source>
        <dbReference type="ARBA" id="ARBA00004123"/>
    </source>
</evidence>
<feature type="domain" description="Synaptonemal complex protein 2 armadillo-repeat-like" evidence="7">
    <location>
        <begin position="54"/>
        <end position="162"/>
    </location>
</feature>
<keyword evidence="4" id="KW-0158">Chromosome</keyword>
<evidence type="ECO:0000313" key="9">
    <source>
        <dbReference type="EMBL" id="KAK0153634.1"/>
    </source>
</evidence>
<protein>
    <submittedName>
        <fullName evidence="9">Synaptonemal complex protein 2-like</fullName>
    </submittedName>
</protein>
<reference evidence="9" key="1">
    <citation type="journal article" date="2023" name="Front. Mar. Sci.">
        <title>A new Merluccius polli reference genome to investigate the effects of global change in West African waters.</title>
        <authorList>
            <person name="Mateo J.L."/>
            <person name="Blanco-Fernandez C."/>
            <person name="Garcia-Vazquez E."/>
            <person name="Machado-Schiaffino G."/>
        </authorList>
    </citation>
    <scope>NUCLEOTIDE SEQUENCE</scope>
    <source>
        <strain evidence="9">C29</strain>
        <tissue evidence="9">Fin</tissue>
    </source>
</reference>
<dbReference type="PANTHER" id="PTHR15607">
    <property type="entry name" value="SYNAPTONEMAL COMPLEX PROTEIN-RELATED"/>
    <property type="match status" value="1"/>
</dbReference>
<dbReference type="PANTHER" id="PTHR15607:SF18">
    <property type="entry name" value="SYNAPTONEMAL COMPLEX PROTEIN 2-LIKE ISOFORM X1"/>
    <property type="match status" value="1"/>
</dbReference>
<name>A0AA47N887_MERPO</name>
<evidence type="ECO:0000256" key="6">
    <source>
        <dbReference type="SAM" id="MobiDB-lite"/>
    </source>
</evidence>
<dbReference type="InterPro" id="IPR024835">
    <property type="entry name" value="SYCP2-like"/>
</dbReference>
<keyword evidence="5" id="KW-0539">Nucleus</keyword>
<feature type="compositionally biased region" description="Acidic residues" evidence="6">
    <location>
        <begin position="1"/>
        <end position="32"/>
    </location>
</feature>
<keyword evidence="10" id="KW-1185">Reference proteome</keyword>
<comment type="caution">
    <text evidence="9">The sequence shown here is derived from an EMBL/GenBank/DDBJ whole genome shotgun (WGS) entry which is preliminary data.</text>
</comment>